<dbReference type="AlphaFoldDB" id="A0AAD9TIR7"/>
<dbReference type="InterPro" id="IPR036691">
    <property type="entry name" value="Endo/exonu/phosph_ase_sf"/>
</dbReference>
<evidence type="ECO:0000256" key="1">
    <source>
        <dbReference type="SAM" id="MobiDB-lite"/>
    </source>
</evidence>
<accession>A0AAD9TIR7</accession>
<comment type="caution">
    <text evidence="2">The sequence shown here is derived from an EMBL/GenBank/DDBJ whole genome shotgun (WGS) entry which is preliminary data.</text>
</comment>
<evidence type="ECO:0000313" key="3">
    <source>
        <dbReference type="Proteomes" id="UP001280121"/>
    </source>
</evidence>
<keyword evidence="3" id="KW-1185">Reference proteome</keyword>
<dbReference type="Gene3D" id="3.60.10.10">
    <property type="entry name" value="Endonuclease/exonuclease/phosphatase"/>
    <property type="match status" value="1"/>
</dbReference>
<proteinExistence type="predicted"/>
<evidence type="ECO:0000313" key="2">
    <source>
        <dbReference type="EMBL" id="KAK2636379.1"/>
    </source>
</evidence>
<gene>
    <name evidence="2" type="ORF">Ddye_031171</name>
</gene>
<feature type="compositionally biased region" description="Basic and acidic residues" evidence="1">
    <location>
        <begin position="299"/>
        <end position="308"/>
    </location>
</feature>
<dbReference type="Proteomes" id="UP001280121">
    <property type="component" value="Unassembled WGS sequence"/>
</dbReference>
<sequence length="602" mass="68269">MVSTVVDPNPVEHPWVEMCLGLKPIGLQPSLNFMSVVEASQKKLEIIRNRDSISNSVQSESSLGNEGVSGQFGSHEKLSEKKKSHHNRKYDVEEGERKEVNFRHLMQSGYNNKLCDKGKNEWIRKPKVKLQPIHDNKAKIILEKKLKECHMRGSDGDDSSSSSGHMMGFRLFKGESSNRNSGKLINGLGFNEPNGPNKEFDRLMLDSNCSEEEAEPTLVSNSVIKDGSLPDVGQSIHIQLGLYKETDKELESFQRVEAVPESPIILKKIYGRKKLGCSLKKHDMRTRNSKNPSNEDVEIPQKKTKAERNMTRHLDEEIEKVIKTGVALGFDFNGKEKKVGEEVARREFKDTVREERIGVVHNATSRRNFNDFIRRANVVNIPLHGLSFAWTNFRERAAWARLDRFLISPEILIWYPNITQKGLARSLSDHNAIGLGQVGVDWGLTPFRFYNSWLEEKHLMNEVSNEWSRSQSREPVDQKASWIRPTITNLGLKRLSEYDKEWLEGSFSCEEAWEALCSCDGNKAPGPDGMNLNFIKANWVVRVGNKAGGYIFVGTRQWAAIRDRVLLTAIMWACCGRLVLHFGRSSTALVGSGWGYQPVCVK</sequence>
<feature type="region of interest" description="Disordered" evidence="1">
    <location>
        <begin position="281"/>
        <end position="308"/>
    </location>
</feature>
<reference evidence="2" key="1">
    <citation type="journal article" date="2023" name="Plant J.">
        <title>Genome sequences and population genomics provide insights into the demographic history, inbreeding, and mutation load of two 'living fossil' tree species of Dipteronia.</title>
        <authorList>
            <person name="Feng Y."/>
            <person name="Comes H.P."/>
            <person name="Chen J."/>
            <person name="Zhu S."/>
            <person name="Lu R."/>
            <person name="Zhang X."/>
            <person name="Li P."/>
            <person name="Qiu J."/>
            <person name="Olsen K.M."/>
            <person name="Qiu Y."/>
        </authorList>
    </citation>
    <scope>NUCLEOTIDE SEQUENCE</scope>
    <source>
        <strain evidence="2">KIB01</strain>
    </source>
</reference>
<name>A0AAD9TIR7_9ROSI</name>
<dbReference type="PANTHER" id="PTHR33710:SF64">
    <property type="entry name" value="ENDONUCLEASE_EXONUCLEASE_PHOSPHATASE DOMAIN-CONTAINING PROTEIN"/>
    <property type="match status" value="1"/>
</dbReference>
<feature type="region of interest" description="Disordered" evidence="1">
    <location>
        <begin position="55"/>
        <end position="92"/>
    </location>
</feature>
<protein>
    <submittedName>
        <fullName evidence="2">Uncharacterized protein</fullName>
    </submittedName>
</protein>
<organism evidence="2 3">
    <name type="scientific">Dipteronia dyeriana</name>
    <dbReference type="NCBI Taxonomy" id="168575"/>
    <lineage>
        <taxon>Eukaryota</taxon>
        <taxon>Viridiplantae</taxon>
        <taxon>Streptophyta</taxon>
        <taxon>Embryophyta</taxon>
        <taxon>Tracheophyta</taxon>
        <taxon>Spermatophyta</taxon>
        <taxon>Magnoliopsida</taxon>
        <taxon>eudicotyledons</taxon>
        <taxon>Gunneridae</taxon>
        <taxon>Pentapetalae</taxon>
        <taxon>rosids</taxon>
        <taxon>malvids</taxon>
        <taxon>Sapindales</taxon>
        <taxon>Sapindaceae</taxon>
        <taxon>Hippocastanoideae</taxon>
        <taxon>Acereae</taxon>
        <taxon>Dipteronia</taxon>
    </lineage>
</organism>
<dbReference type="EMBL" id="JANJYI010000009">
    <property type="protein sequence ID" value="KAK2636379.1"/>
    <property type="molecule type" value="Genomic_DNA"/>
</dbReference>
<dbReference type="SUPFAM" id="SSF56219">
    <property type="entry name" value="DNase I-like"/>
    <property type="match status" value="1"/>
</dbReference>
<dbReference type="PANTHER" id="PTHR33710">
    <property type="entry name" value="BNAC02G09200D PROTEIN"/>
    <property type="match status" value="1"/>
</dbReference>
<feature type="compositionally biased region" description="Polar residues" evidence="1">
    <location>
        <begin position="55"/>
        <end position="64"/>
    </location>
</feature>